<feature type="region of interest" description="Disordered" evidence="7">
    <location>
        <begin position="106"/>
        <end position="142"/>
    </location>
</feature>
<name>A0A8H3NSZ4_9EURO</name>
<dbReference type="GO" id="GO:0051123">
    <property type="term" value="P:RNA polymerase II preinitiation complex assembly"/>
    <property type="evidence" value="ECO:0007669"/>
    <property type="project" value="TreeGrafter"/>
</dbReference>
<dbReference type="Proteomes" id="UP000465221">
    <property type="component" value="Unassembled WGS sequence"/>
</dbReference>
<feature type="compositionally biased region" description="Basic residues" evidence="7">
    <location>
        <begin position="283"/>
        <end position="293"/>
    </location>
</feature>
<dbReference type="InterPro" id="IPR003195">
    <property type="entry name" value="TFIID_TAF13"/>
</dbReference>
<evidence type="ECO:0000313" key="9">
    <source>
        <dbReference type="Proteomes" id="UP000465221"/>
    </source>
</evidence>
<evidence type="ECO:0000256" key="6">
    <source>
        <dbReference type="ARBA" id="ARBA00040136"/>
    </source>
</evidence>
<feature type="compositionally biased region" description="Basic residues" evidence="7">
    <location>
        <begin position="22"/>
        <end position="31"/>
    </location>
</feature>
<dbReference type="PANTHER" id="PTHR11380:SF5">
    <property type="entry name" value="TRANSCRIPTION INITIATION FACTOR TFIID SUBUNIT 13"/>
    <property type="match status" value="1"/>
</dbReference>
<dbReference type="SUPFAM" id="SSF47113">
    <property type="entry name" value="Histone-fold"/>
    <property type="match status" value="1"/>
</dbReference>
<gene>
    <name evidence="8" type="ORF">IFM46972_05795</name>
</gene>
<evidence type="ECO:0000256" key="4">
    <source>
        <dbReference type="ARBA" id="ARBA00023242"/>
    </source>
</evidence>
<dbReference type="PANTHER" id="PTHR11380">
    <property type="entry name" value="TRANSCRIPTION INITIATION FACTOR TFIID/SUPT3-RELATED"/>
    <property type="match status" value="1"/>
</dbReference>
<keyword evidence="3" id="KW-0804">Transcription</keyword>
<dbReference type="Gene3D" id="1.10.20.10">
    <property type="entry name" value="Histone, subunit A"/>
    <property type="match status" value="1"/>
</dbReference>
<reference evidence="8 9" key="1">
    <citation type="submission" date="2020-01" db="EMBL/GenBank/DDBJ databases">
        <title>Draft genome sequence of Aspergillus udagawae IFM 46972.</title>
        <authorList>
            <person name="Takahashi H."/>
            <person name="Yaguchi T."/>
        </authorList>
    </citation>
    <scope>NUCLEOTIDE SEQUENCE [LARGE SCALE GENOMIC DNA]</scope>
    <source>
        <strain evidence="8 9">IFM 46972</strain>
    </source>
</reference>
<dbReference type="Pfam" id="PF02269">
    <property type="entry name" value="TFIID-18kDa"/>
    <property type="match status" value="1"/>
</dbReference>
<accession>A0A8H3NSZ4</accession>
<sequence length="310" mass="34606">MADHSDNSSDRLSSPADMNPSHRSRHRHVRRGNTISNSAAHHTSSSVKAERSSRPQQRTPKPSVSARSGSSGHVPSELAPPWPFNPQETALIRAGYIPAFKPEVPAAQEDPASETDFKKKKKQNQDNPSSMAEPRARAARHKGQMNFASERLLQLIYGYLVRLLLLAYGDPSPHPSFPSEPLPETVRVLDEIVTDFVLEMCHNAAQYASYSRRQKIKVDDFRFALRRDPNKLGRVQELLRMERELKEARKAFDQNDDQVGNLKDAGKKGLEELGEGADGAGGKKTKGKGKRPSRRDSDATEDTVLKKRKL</sequence>
<evidence type="ECO:0000256" key="5">
    <source>
        <dbReference type="ARBA" id="ARBA00038392"/>
    </source>
</evidence>
<comment type="similarity">
    <text evidence="5">Belongs to the TAF13 family.</text>
</comment>
<dbReference type="GO" id="GO:0005669">
    <property type="term" value="C:transcription factor TFIID complex"/>
    <property type="evidence" value="ECO:0007669"/>
    <property type="project" value="TreeGrafter"/>
</dbReference>
<evidence type="ECO:0000256" key="7">
    <source>
        <dbReference type="SAM" id="MobiDB-lite"/>
    </source>
</evidence>
<proteinExistence type="inferred from homology"/>
<dbReference type="AlphaFoldDB" id="A0A8H3NSZ4"/>
<comment type="subcellular location">
    <subcellularLocation>
        <location evidence="1">Nucleus</location>
    </subcellularLocation>
</comment>
<dbReference type="CDD" id="cd07978">
    <property type="entry name" value="HFD_TAF13"/>
    <property type="match status" value="1"/>
</dbReference>
<protein>
    <recommendedName>
        <fullName evidence="6">Transcription initiation factor TFIID subunit 13</fullName>
    </recommendedName>
</protein>
<feature type="compositionally biased region" description="Polar residues" evidence="7">
    <location>
        <begin position="33"/>
        <end position="47"/>
    </location>
</feature>
<feature type="region of interest" description="Disordered" evidence="7">
    <location>
        <begin position="250"/>
        <end position="310"/>
    </location>
</feature>
<evidence type="ECO:0000256" key="2">
    <source>
        <dbReference type="ARBA" id="ARBA00023015"/>
    </source>
</evidence>
<feature type="compositionally biased region" description="Polar residues" evidence="7">
    <location>
        <begin position="54"/>
        <end position="73"/>
    </location>
</feature>
<organism evidence="8 9">
    <name type="scientific">Aspergillus udagawae</name>
    <dbReference type="NCBI Taxonomy" id="91492"/>
    <lineage>
        <taxon>Eukaryota</taxon>
        <taxon>Fungi</taxon>
        <taxon>Dikarya</taxon>
        <taxon>Ascomycota</taxon>
        <taxon>Pezizomycotina</taxon>
        <taxon>Eurotiomycetes</taxon>
        <taxon>Eurotiomycetidae</taxon>
        <taxon>Eurotiales</taxon>
        <taxon>Aspergillaceae</taxon>
        <taxon>Aspergillus</taxon>
        <taxon>Aspergillus subgen. Fumigati</taxon>
    </lineage>
</organism>
<dbReference type="EMBL" id="BLKC01000037">
    <property type="protein sequence ID" value="GFF39176.1"/>
    <property type="molecule type" value="Genomic_DNA"/>
</dbReference>
<evidence type="ECO:0000256" key="3">
    <source>
        <dbReference type="ARBA" id="ARBA00023163"/>
    </source>
</evidence>
<feature type="region of interest" description="Disordered" evidence="7">
    <location>
        <begin position="1"/>
        <end position="85"/>
    </location>
</feature>
<evidence type="ECO:0000313" key="8">
    <source>
        <dbReference type="EMBL" id="GFF39176.1"/>
    </source>
</evidence>
<dbReference type="GO" id="GO:0046982">
    <property type="term" value="F:protein heterodimerization activity"/>
    <property type="evidence" value="ECO:0007669"/>
    <property type="project" value="InterPro"/>
</dbReference>
<keyword evidence="4" id="KW-0539">Nucleus</keyword>
<evidence type="ECO:0000256" key="1">
    <source>
        <dbReference type="ARBA" id="ARBA00004123"/>
    </source>
</evidence>
<comment type="caution">
    <text evidence="8">The sequence shown here is derived from an EMBL/GenBank/DDBJ whole genome shotgun (WGS) entry which is preliminary data.</text>
</comment>
<keyword evidence="2" id="KW-0805">Transcription regulation</keyword>
<dbReference type="InterPro" id="IPR009072">
    <property type="entry name" value="Histone-fold"/>
</dbReference>